<feature type="domain" description="SLH" evidence="2">
    <location>
        <begin position="429"/>
        <end position="485"/>
    </location>
</feature>
<feature type="compositionally biased region" description="Low complexity" evidence="1">
    <location>
        <begin position="98"/>
        <end position="109"/>
    </location>
</feature>
<protein>
    <submittedName>
        <fullName evidence="3">S-layer homology domain-containing protein</fullName>
    </submittedName>
</protein>
<dbReference type="Pfam" id="PF02368">
    <property type="entry name" value="Big_2"/>
    <property type="match status" value="1"/>
</dbReference>
<dbReference type="SUPFAM" id="SSF49373">
    <property type="entry name" value="Invasin/intimin cell-adhesion fragments"/>
    <property type="match status" value="1"/>
</dbReference>
<name>A0ABY3SRK1_9BACL</name>
<dbReference type="InterPro" id="IPR008964">
    <property type="entry name" value="Invasin/intimin_cell_adhesion"/>
</dbReference>
<feature type="region of interest" description="Disordered" evidence="1">
    <location>
        <begin position="77"/>
        <end position="114"/>
    </location>
</feature>
<feature type="domain" description="SLH" evidence="2">
    <location>
        <begin position="303"/>
        <end position="362"/>
    </location>
</feature>
<dbReference type="InterPro" id="IPR001119">
    <property type="entry name" value="SLH_dom"/>
</dbReference>
<keyword evidence="4" id="KW-1185">Reference proteome</keyword>
<organism evidence="3 4">
    <name type="scientific">Paenibacillus hexagrammi</name>
    <dbReference type="NCBI Taxonomy" id="2908839"/>
    <lineage>
        <taxon>Bacteria</taxon>
        <taxon>Bacillati</taxon>
        <taxon>Bacillota</taxon>
        <taxon>Bacilli</taxon>
        <taxon>Bacillales</taxon>
        <taxon>Paenibacillaceae</taxon>
        <taxon>Paenibacillus</taxon>
    </lineage>
</organism>
<evidence type="ECO:0000256" key="1">
    <source>
        <dbReference type="SAM" id="MobiDB-lite"/>
    </source>
</evidence>
<reference evidence="3 4" key="1">
    <citation type="journal article" date="2024" name="Int. J. Syst. Evol. Microbiol.">
        <title>Paenibacillus hexagrammi sp. nov., a novel bacterium isolated from the gut content of Hexagrammos agrammus.</title>
        <authorList>
            <person name="Jung H.K."/>
            <person name="Kim D.G."/>
            <person name="Zin H."/>
            <person name="Park J."/>
            <person name="Jung H."/>
            <person name="Kim Y.O."/>
            <person name="Kong H.J."/>
            <person name="Kim J.W."/>
            <person name="Kim Y.S."/>
        </authorList>
    </citation>
    <scope>NUCLEOTIDE SEQUENCE [LARGE SCALE GENOMIC DNA]</scope>
    <source>
        <strain evidence="3 4">YPD9-1</strain>
    </source>
</reference>
<dbReference type="InterPro" id="IPR003343">
    <property type="entry name" value="Big_2"/>
</dbReference>
<dbReference type="InterPro" id="IPR051465">
    <property type="entry name" value="Cell_Envelope_Struct_Comp"/>
</dbReference>
<feature type="domain" description="SLH" evidence="2">
    <location>
        <begin position="363"/>
        <end position="426"/>
    </location>
</feature>
<evidence type="ECO:0000313" key="4">
    <source>
        <dbReference type="Proteomes" id="UP001649230"/>
    </source>
</evidence>
<evidence type="ECO:0000259" key="2">
    <source>
        <dbReference type="PROSITE" id="PS51272"/>
    </source>
</evidence>
<sequence>MKKRGQLPFSASFIPESAPSANVVWSVTAEDGTATSLATIDTNGLLSALGAGTVKVTATADDGSGVTGDMLITITSSGSTGGSGSSGGSGSGSGSGSGTSASTETAAGSIKQSLTADAEGKAVADLKSDDVTKAMESAEKGTLKVDLSASADVKAVEVKLPAQTLLTSEKVKSVEVATGLATVRLDAGWFKKHVGDTSAQVELSVTKADTASLSDQAKELIGASDVYDFSLSVDGQKAGRFNGDVEVAIDYDLQPGQNPNSVVVYYLNDNGTLEVVTNGKYNAATGKVEFRPAHFSKYAAAYTPVSFSDLAQADWAKSGIEALAARQIVDGMEEGVFAPGGQVTRAQFLKMLMQAFDLKDDTAVSSLSDVQAGDWYYSAVASAEKLGIVEGKADHTFGVNDAISREDMAVMVYRAAKQLGLQLDPSAAAASFADKGDISAYAVDAVEAMQRSGIIQGTSAETFEPQGQATRAQAAVMIYRLYLQQ</sequence>
<evidence type="ECO:0000313" key="3">
    <source>
        <dbReference type="EMBL" id="UJF36512.1"/>
    </source>
</evidence>
<dbReference type="Gene3D" id="2.60.40.1080">
    <property type="match status" value="1"/>
</dbReference>
<accession>A0ABY3SRK1</accession>
<dbReference type="PANTHER" id="PTHR43308">
    <property type="entry name" value="OUTER MEMBRANE PROTEIN ALPHA-RELATED"/>
    <property type="match status" value="1"/>
</dbReference>
<gene>
    <name evidence="3" type="ORF">L0M14_28685</name>
</gene>
<proteinExistence type="predicted"/>
<dbReference type="Pfam" id="PF00395">
    <property type="entry name" value="SLH"/>
    <property type="match status" value="3"/>
</dbReference>
<feature type="compositionally biased region" description="Gly residues" evidence="1">
    <location>
        <begin position="79"/>
        <end position="97"/>
    </location>
</feature>
<dbReference type="EMBL" id="CP090978">
    <property type="protein sequence ID" value="UJF36512.1"/>
    <property type="molecule type" value="Genomic_DNA"/>
</dbReference>
<dbReference type="Proteomes" id="UP001649230">
    <property type="component" value="Chromosome"/>
</dbReference>
<dbReference type="PROSITE" id="PS51272">
    <property type="entry name" value="SLH"/>
    <property type="match status" value="3"/>
</dbReference>